<proteinExistence type="predicted"/>
<keyword evidence="3" id="KW-1185">Reference proteome</keyword>
<keyword evidence="1" id="KW-0812">Transmembrane</keyword>
<comment type="caution">
    <text evidence="2">The sequence shown here is derived from an EMBL/GenBank/DDBJ whole genome shotgun (WGS) entry which is preliminary data.</text>
</comment>
<reference evidence="2 3" key="1">
    <citation type="journal article" date="2018" name="Sci. Rep.">
        <title>Genomic signatures of local adaptation to the degree of environmental predictability in rotifers.</title>
        <authorList>
            <person name="Franch-Gras L."/>
            <person name="Hahn C."/>
            <person name="Garcia-Roger E.M."/>
            <person name="Carmona M.J."/>
            <person name="Serra M."/>
            <person name="Gomez A."/>
        </authorList>
    </citation>
    <scope>NUCLEOTIDE SEQUENCE [LARGE SCALE GENOMIC DNA]</scope>
    <source>
        <strain evidence="2">HYR1</strain>
    </source>
</reference>
<evidence type="ECO:0000313" key="3">
    <source>
        <dbReference type="Proteomes" id="UP000276133"/>
    </source>
</evidence>
<dbReference type="Proteomes" id="UP000276133">
    <property type="component" value="Unassembled WGS sequence"/>
</dbReference>
<accession>A0A3M7SE64</accession>
<sequence length="119" mass="13750">MIGKMFKKALTTQANAGNKSPFEPKPENMLKRNFNDVELPKTRFGPNLIRITVSYFAIIAFGITTFYFAKKEIDHNRQETLKIKQQILDASEKSVQYPSRFELLKAEREAEAARKHQSN</sequence>
<protein>
    <submittedName>
        <fullName evidence="2">Uncharacterized protein</fullName>
    </submittedName>
</protein>
<dbReference type="InterPro" id="IPR031833">
    <property type="entry name" value="DUF4748"/>
</dbReference>
<keyword evidence="1" id="KW-0472">Membrane</keyword>
<gene>
    <name evidence="2" type="ORF">BpHYR1_009867</name>
</gene>
<feature type="transmembrane region" description="Helical" evidence="1">
    <location>
        <begin position="48"/>
        <end position="69"/>
    </location>
</feature>
<dbReference type="AlphaFoldDB" id="A0A3M7SE64"/>
<dbReference type="OrthoDB" id="6706212at2759"/>
<name>A0A3M7SE64_BRAPC</name>
<keyword evidence="1" id="KW-1133">Transmembrane helix</keyword>
<evidence type="ECO:0000256" key="1">
    <source>
        <dbReference type="SAM" id="Phobius"/>
    </source>
</evidence>
<dbReference type="Pfam" id="PF15932">
    <property type="entry name" value="DUF4748"/>
    <property type="match status" value="1"/>
</dbReference>
<evidence type="ECO:0000313" key="2">
    <source>
        <dbReference type="EMBL" id="RNA34103.1"/>
    </source>
</evidence>
<organism evidence="2 3">
    <name type="scientific">Brachionus plicatilis</name>
    <name type="common">Marine rotifer</name>
    <name type="synonym">Brachionus muelleri</name>
    <dbReference type="NCBI Taxonomy" id="10195"/>
    <lineage>
        <taxon>Eukaryota</taxon>
        <taxon>Metazoa</taxon>
        <taxon>Spiralia</taxon>
        <taxon>Gnathifera</taxon>
        <taxon>Rotifera</taxon>
        <taxon>Eurotatoria</taxon>
        <taxon>Monogononta</taxon>
        <taxon>Pseudotrocha</taxon>
        <taxon>Ploima</taxon>
        <taxon>Brachionidae</taxon>
        <taxon>Brachionus</taxon>
    </lineage>
</organism>
<dbReference type="EMBL" id="REGN01001524">
    <property type="protein sequence ID" value="RNA34103.1"/>
    <property type="molecule type" value="Genomic_DNA"/>
</dbReference>